<dbReference type="SUPFAM" id="SSF88659">
    <property type="entry name" value="Sigma3 and sigma4 domains of RNA polymerase sigma factors"/>
    <property type="match status" value="1"/>
</dbReference>
<protein>
    <submittedName>
        <fullName evidence="8">RNA polymerase sigma factor RpoE</fullName>
    </submittedName>
</protein>
<evidence type="ECO:0000313" key="9">
    <source>
        <dbReference type="Proteomes" id="UP000064967"/>
    </source>
</evidence>
<evidence type="ECO:0000313" key="8">
    <source>
        <dbReference type="EMBL" id="AKU95643.1"/>
    </source>
</evidence>
<keyword evidence="5" id="KW-0804">Transcription</keyword>
<dbReference type="Gene3D" id="1.10.1740.10">
    <property type="match status" value="1"/>
</dbReference>
<dbReference type="AlphaFoldDB" id="A0A0K1PQ36"/>
<dbReference type="STRING" id="1391654.AKJ09_02307"/>
<dbReference type="InterPro" id="IPR014284">
    <property type="entry name" value="RNA_pol_sigma-70_dom"/>
</dbReference>
<dbReference type="InterPro" id="IPR007627">
    <property type="entry name" value="RNA_pol_sigma70_r2"/>
</dbReference>
<dbReference type="Gene3D" id="1.10.10.10">
    <property type="entry name" value="Winged helix-like DNA-binding domain superfamily/Winged helix DNA-binding domain"/>
    <property type="match status" value="1"/>
</dbReference>
<keyword evidence="2" id="KW-0805">Transcription regulation</keyword>
<feature type="domain" description="RNA polymerase sigma factor 70 region 4 type 2" evidence="7">
    <location>
        <begin position="128"/>
        <end position="180"/>
    </location>
</feature>
<evidence type="ECO:0000256" key="1">
    <source>
        <dbReference type="ARBA" id="ARBA00010641"/>
    </source>
</evidence>
<dbReference type="SUPFAM" id="SSF88946">
    <property type="entry name" value="Sigma2 domain of RNA polymerase sigma factors"/>
    <property type="match status" value="1"/>
</dbReference>
<organism evidence="8 9">
    <name type="scientific">Labilithrix luteola</name>
    <dbReference type="NCBI Taxonomy" id="1391654"/>
    <lineage>
        <taxon>Bacteria</taxon>
        <taxon>Pseudomonadati</taxon>
        <taxon>Myxococcota</taxon>
        <taxon>Polyangia</taxon>
        <taxon>Polyangiales</taxon>
        <taxon>Labilitrichaceae</taxon>
        <taxon>Labilithrix</taxon>
    </lineage>
</organism>
<feature type="domain" description="RNA polymerase sigma-70 region 2" evidence="6">
    <location>
        <begin position="35"/>
        <end position="98"/>
    </location>
</feature>
<name>A0A0K1PQ36_9BACT</name>
<dbReference type="EMBL" id="CP012333">
    <property type="protein sequence ID" value="AKU95643.1"/>
    <property type="molecule type" value="Genomic_DNA"/>
</dbReference>
<dbReference type="GO" id="GO:0006352">
    <property type="term" value="P:DNA-templated transcription initiation"/>
    <property type="evidence" value="ECO:0007669"/>
    <property type="project" value="InterPro"/>
</dbReference>
<dbReference type="InterPro" id="IPR039425">
    <property type="entry name" value="RNA_pol_sigma-70-like"/>
</dbReference>
<evidence type="ECO:0000256" key="2">
    <source>
        <dbReference type="ARBA" id="ARBA00023015"/>
    </source>
</evidence>
<evidence type="ECO:0000256" key="5">
    <source>
        <dbReference type="ARBA" id="ARBA00023163"/>
    </source>
</evidence>
<evidence type="ECO:0000259" key="7">
    <source>
        <dbReference type="Pfam" id="PF08281"/>
    </source>
</evidence>
<dbReference type="InterPro" id="IPR013249">
    <property type="entry name" value="RNA_pol_sigma70_r4_t2"/>
</dbReference>
<dbReference type="PANTHER" id="PTHR43133:SF8">
    <property type="entry name" value="RNA POLYMERASE SIGMA FACTOR HI_1459-RELATED"/>
    <property type="match status" value="1"/>
</dbReference>
<sequence>MVAVPGIVSPASADADASLKRDRSADERLRRIALEHYDFAWRSLRRLGIAPPETDDATQQVFIILSRKLDQIEPGKERTFVFGIAVRVAANVRRAHAKRREVPEVEAPASPFVVPAAEARLDRVEARTALDEIIASMSEERREVFILSALEELSTSEIAAVLQLPLSTVVSRLRRAREDLRAGIARLRARRQGV</sequence>
<keyword evidence="3" id="KW-0731">Sigma factor</keyword>
<evidence type="ECO:0000256" key="3">
    <source>
        <dbReference type="ARBA" id="ARBA00023082"/>
    </source>
</evidence>
<evidence type="ECO:0000259" key="6">
    <source>
        <dbReference type="Pfam" id="PF04542"/>
    </source>
</evidence>
<dbReference type="Proteomes" id="UP000064967">
    <property type="component" value="Chromosome"/>
</dbReference>
<reference evidence="8 9" key="1">
    <citation type="submission" date="2015-08" db="EMBL/GenBank/DDBJ databases">
        <authorList>
            <person name="Babu N.S."/>
            <person name="Beckwith C.J."/>
            <person name="Beseler K.G."/>
            <person name="Brison A."/>
            <person name="Carone J.V."/>
            <person name="Caskin T.P."/>
            <person name="Diamond M."/>
            <person name="Durham M.E."/>
            <person name="Foxe J.M."/>
            <person name="Go M."/>
            <person name="Henderson B.A."/>
            <person name="Jones I.B."/>
            <person name="McGettigan J.A."/>
            <person name="Micheletti S.J."/>
            <person name="Nasrallah M.E."/>
            <person name="Ortiz D."/>
            <person name="Piller C.R."/>
            <person name="Privatt S.R."/>
            <person name="Schneider S.L."/>
            <person name="Sharp S."/>
            <person name="Smith T.C."/>
            <person name="Stanton J.D."/>
            <person name="Ullery H.E."/>
            <person name="Wilson R.J."/>
            <person name="Serrano M.G."/>
            <person name="Buck G."/>
            <person name="Lee V."/>
            <person name="Wang Y."/>
            <person name="Carvalho R."/>
            <person name="Voegtly L."/>
            <person name="Shi R."/>
            <person name="Duckworth R."/>
            <person name="Johnson A."/>
            <person name="Loviza R."/>
            <person name="Walstead R."/>
            <person name="Shah Z."/>
            <person name="Kiflezghi M."/>
            <person name="Wade K."/>
            <person name="Ball S.L."/>
            <person name="Bradley K.W."/>
            <person name="Asai D.J."/>
            <person name="Bowman C.A."/>
            <person name="Russell D.A."/>
            <person name="Pope W.H."/>
            <person name="Jacobs-Sera D."/>
            <person name="Hendrix R.W."/>
            <person name="Hatfull G.F."/>
        </authorList>
    </citation>
    <scope>NUCLEOTIDE SEQUENCE [LARGE SCALE GENOMIC DNA]</scope>
    <source>
        <strain evidence="8 9">DSM 27648</strain>
    </source>
</reference>
<dbReference type="RefSeq" id="WP_169927428.1">
    <property type="nucleotide sequence ID" value="NZ_CP012333.1"/>
</dbReference>
<dbReference type="NCBIfam" id="TIGR02937">
    <property type="entry name" value="sigma70-ECF"/>
    <property type="match status" value="1"/>
</dbReference>
<gene>
    <name evidence="8" type="ORF">AKJ09_02307</name>
</gene>
<dbReference type="InterPro" id="IPR013324">
    <property type="entry name" value="RNA_pol_sigma_r3/r4-like"/>
</dbReference>
<dbReference type="PATRIC" id="fig|1391654.3.peg.2332"/>
<dbReference type="InterPro" id="IPR036388">
    <property type="entry name" value="WH-like_DNA-bd_sf"/>
</dbReference>
<accession>A0A0K1PQ36</accession>
<keyword evidence="9" id="KW-1185">Reference proteome</keyword>
<dbReference type="PANTHER" id="PTHR43133">
    <property type="entry name" value="RNA POLYMERASE ECF-TYPE SIGMA FACTO"/>
    <property type="match status" value="1"/>
</dbReference>
<comment type="similarity">
    <text evidence="1">Belongs to the sigma-70 factor family. ECF subfamily.</text>
</comment>
<dbReference type="GO" id="GO:0003677">
    <property type="term" value="F:DNA binding"/>
    <property type="evidence" value="ECO:0007669"/>
    <property type="project" value="UniProtKB-KW"/>
</dbReference>
<evidence type="ECO:0000256" key="4">
    <source>
        <dbReference type="ARBA" id="ARBA00023125"/>
    </source>
</evidence>
<dbReference type="CDD" id="cd06171">
    <property type="entry name" value="Sigma70_r4"/>
    <property type="match status" value="1"/>
</dbReference>
<dbReference type="Pfam" id="PF08281">
    <property type="entry name" value="Sigma70_r4_2"/>
    <property type="match status" value="1"/>
</dbReference>
<dbReference type="KEGG" id="llu:AKJ09_02307"/>
<proteinExistence type="inferred from homology"/>
<dbReference type="InterPro" id="IPR013325">
    <property type="entry name" value="RNA_pol_sigma_r2"/>
</dbReference>
<dbReference type="Pfam" id="PF04542">
    <property type="entry name" value="Sigma70_r2"/>
    <property type="match status" value="1"/>
</dbReference>
<dbReference type="GO" id="GO:0016987">
    <property type="term" value="F:sigma factor activity"/>
    <property type="evidence" value="ECO:0007669"/>
    <property type="project" value="UniProtKB-KW"/>
</dbReference>
<keyword evidence="4" id="KW-0238">DNA-binding</keyword>